<accession>A0A3M4SJE5</accession>
<dbReference type="Gene3D" id="3.30.110.190">
    <property type="match status" value="1"/>
</dbReference>
<evidence type="ECO:0000313" key="1">
    <source>
        <dbReference type="EMBL" id="RMR15017.1"/>
    </source>
</evidence>
<dbReference type="AlphaFoldDB" id="A0A3M4SJE5"/>
<evidence type="ECO:0008006" key="3">
    <source>
        <dbReference type="Google" id="ProtNLM"/>
    </source>
</evidence>
<reference evidence="1 2" key="1">
    <citation type="submission" date="2018-08" db="EMBL/GenBank/DDBJ databases">
        <title>Recombination of ecologically and evolutionarily significant loci maintains genetic cohesion in the Pseudomonas syringae species complex.</title>
        <authorList>
            <person name="Dillon M."/>
            <person name="Thakur S."/>
            <person name="Almeida R.N.D."/>
            <person name="Weir B.S."/>
            <person name="Guttman D.S."/>
        </authorList>
    </citation>
    <scope>NUCLEOTIDE SEQUENCE [LARGE SCALE GENOMIC DNA]</scope>
    <source>
        <strain evidence="1 2">ICMP 8670</strain>
    </source>
</reference>
<sequence>MLSHSKADSHSGKLLAGRQTERIKTVPMYIPHPHGTIDAHKKWENDMSDSENVKSTIDAVTALVKEIPIYQDLLQPSVREVGKGLHTVAKTVNIALSPLSGLVWGYDHISKFVTTKVAEKLRHTPIDNIVPPKLNVAGPALDALRYIGHEEALSDLYANLLATAMDKETAESSHPAFVEIIRQMTADEAKIMKLFLGRNAFPTITIRAEIEESSAGYDHTILINFLGDDAQCELPSMSPYYIDNLRRLGLVEILPVYGLHDSDGYSRLESGEETKKILINISEETEYEPRVIRGGVKISPLGNLFLDACVRLKAPPSETPASV</sequence>
<organism evidence="1 2">
    <name type="scientific">Pseudomonas syringae pv. primulae</name>
    <dbReference type="NCBI Taxonomy" id="251707"/>
    <lineage>
        <taxon>Bacteria</taxon>
        <taxon>Pseudomonadati</taxon>
        <taxon>Pseudomonadota</taxon>
        <taxon>Gammaproteobacteria</taxon>
        <taxon>Pseudomonadales</taxon>
        <taxon>Pseudomonadaceae</taxon>
        <taxon>Pseudomonas</taxon>
    </lineage>
</organism>
<dbReference type="EMBL" id="RBRQ01000024">
    <property type="protein sequence ID" value="RMR15017.1"/>
    <property type="molecule type" value="Genomic_DNA"/>
</dbReference>
<protein>
    <recommendedName>
        <fullName evidence="3">DUF4393 domain-containing protein</fullName>
    </recommendedName>
</protein>
<dbReference type="Proteomes" id="UP000276615">
    <property type="component" value="Unassembled WGS sequence"/>
</dbReference>
<dbReference type="InterPro" id="IPR025506">
    <property type="entry name" value="Abi_alpha"/>
</dbReference>
<evidence type="ECO:0000313" key="2">
    <source>
        <dbReference type="Proteomes" id="UP000276615"/>
    </source>
</evidence>
<name>A0A3M4SJE5_9PSED</name>
<dbReference type="Pfam" id="PF14337">
    <property type="entry name" value="Abi_alpha"/>
    <property type="match status" value="1"/>
</dbReference>
<proteinExistence type="predicted"/>
<gene>
    <name evidence="1" type="ORF">ALP92_03278</name>
</gene>
<comment type="caution">
    <text evidence="1">The sequence shown here is derived from an EMBL/GenBank/DDBJ whole genome shotgun (WGS) entry which is preliminary data.</text>
</comment>